<accession>A0ABT2GFI9</accession>
<dbReference type="RefSeq" id="WP_259486496.1">
    <property type="nucleotide sequence ID" value="NZ_JANTEZ010000004.1"/>
</dbReference>
<dbReference type="Pfam" id="PF11343">
    <property type="entry name" value="DUF3145"/>
    <property type="match status" value="1"/>
</dbReference>
<organism evidence="1 2">
    <name type="scientific">Herbiconiux gentiana</name>
    <dbReference type="NCBI Taxonomy" id="2970912"/>
    <lineage>
        <taxon>Bacteria</taxon>
        <taxon>Bacillati</taxon>
        <taxon>Actinomycetota</taxon>
        <taxon>Actinomycetes</taxon>
        <taxon>Micrococcales</taxon>
        <taxon>Microbacteriaceae</taxon>
        <taxon>Herbiconiux</taxon>
    </lineage>
</organism>
<sequence>MAANGARGVVYVHSAPRALCPHIEWAAGRAVGRAVNFDWIEQPVLRGTQRADFYWEGEPGTGAAIASALRGWEHLRYEVTEEPSEGTDGGRWMHTPDLGVFYAQVDSAGNTVIPEDRIRSAMESAGTNALELHRELRLALGQAWDDELEPFRYASDMSPVVWLHRSFG</sequence>
<protein>
    <submittedName>
        <fullName evidence="1">DUF3145 domain-containing protein</fullName>
    </submittedName>
</protein>
<reference evidence="1" key="1">
    <citation type="submission" date="2022-08" db="EMBL/GenBank/DDBJ databases">
        <authorList>
            <person name="Deng Y."/>
            <person name="Han X.-F."/>
            <person name="Zhang Y.-Q."/>
        </authorList>
    </citation>
    <scope>NUCLEOTIDE SEQUENCE</scope>
    <source>
        <strain evidence="1">CPCC 205716</strain>
    </source>
</reference>
<proteinExistence type="predicted"/>
<evidence type="ECO:0000313" key="2">
    <source>
        <dbReference type="Proteomes" id="UP001165580"/>
    </source>
</evidence>
<evidence type="ECO:0000313" key="1">
    <source>
        <dbReference type="EMBL" id="MCS5714970.1"/>
    </source>
</evidence>
<dbReference type="InterPro" id="IPR021491">
    <property type="entry name" value="DUF3145"/>
</dbReference>
<dbReference type="EMBL" id="JANTEZ010000004">
    <property type="protein sequence ID" value="MCS5714970.1"/>
    <property type="molecule type" value="Genomic_DNA"/>
</dbReference>
<keyword evidence="2" id="KW-1185">Reference proteome</keyword>
<comment type="caution">
    <text evidence="1">The sequence shown here is derived from an EMBL/GenBank/DDBJ whole genome shotgun (WGS) entry which is preliminary data.</text>
</comment>
<dbReference type="Proteomes" id="UP001165580">
    <property type="component" value="Unassembled WGS sequence"/>
</dbReference>
<gene>
    <name evidence="1" type="ORF">NVV95_10440</name>
</gene>
<name>A0ABT2GFI9_9MICO</name>